<comment type="caution">
    <text evidence="3">The sequence shown here is derived from an EMBL/GenBank/DDBJ whole genome shotgun (WGS) entry which is preliminary data.</text>
</comment>
<dbReference type="EMBL" id="AODF01000033">
    <property type="protein sequence ID" value="EUJ27205.1"/>
    <property type="molecule type" value="Genomic_DNA"/>
</dbReference>
<feature type="domain" description="WxL Interacting Protein host binding" evidence="2">
    <location>
        <begin position="164"/>
        <end position="233"/>
    </location>
</feature>
<dbReference type="Proteomes" id="UP000019249">
    <property type="component" value="Unassembled WGS sequence"/>
</dbReference>
<organism evidence="3 4">
    <name type="scientific">Listeria floridensis FSL S10-1187</name>
    <dbReference type="NCBI Taxonomy" id="1265817"/>
    <lineage>
        <taxon>Bacteria</taxon>
        <taxon>Bacillati</taxon>
        <taxon>Bacillota</taxon>
        <taxon>Bacilli</taxon>
        <taxon>Bacillales</taxon>
        <taxon>Listeriaceae</taxon>
        <taxon>Listeria</taxon>
    </lineage>
</organism>
<dbReference type="Pfam" id="PF06030">
    <property type="entry name" value="WxLIP_PGBD"/>
    <property type="match status" value="1"/>
</dbReference>
<name>A0ABN0RCM6_9LIST</name>
<dbReference type="InterPro" id="IPR010317">
    <property type="entry name" value="WxLIP_PGBD"/>
</dbReference>
<dbReference type="InterPro" id="IPR021759">
    <property type="entry name" value="WxLIP_HBD"/>
</dbReference>
<sequence length="233" mass="26424">MKKRWLILPFFLMSMLIILLVPTTAKAGTSMGFSVISNIPENQIDKTKTYFDLQMEPGQVQELEVVVTNSQNQDIIIENNANTAITNDNGIVDYSRTNPKFDKTLKYPFSKIAEVEETTTIPAKSQKSIKIKVTMPKEFFDGIILGGLHFKEKEDDKKADEANKGVQIENRYAYVIGVMLRETDKEVAPDMKLNAITPSQVNYRNVLKANLQNTEQTMIKDLKVEASVTKKRQ</sequence>
<evidence type="ECO:0000259" key="2">
    <source>
        <dbReference type="Pfam" id="PF11797"/>
    </source>
</evidence>
<dbReference type="Pfam" id="PF11797">
    <property type="entry name" value="WxLIP_HBD"/>
    <property type="match status" value="1"/>
</dbReference>
<protein>
    <recommendedName>
        <fullName evidence="5">DUF3324 domain-containing protein</fullName>
    </recommendedName>
</protein>
<accession>A0ABN0RCM6</accession>
<keyword evidence="4" id="KW-1185">Reference proteome</keyword>
<evidence type="ECO:0000313" key="3">
    <source>
        <dbReference type="EMBL" id="EUJ27205.1"/>
    </source>
</evidence>
<feature type="domain" description="WxL Interacting Protein peptidoglycan binding" evidence="1">
    <location>
        <begin position="33"/>
        <end position="152"/>
    </location>
</feature>
<evidence type="ECO:0000259" key="1">
    <source>
        <dbReference type="Pfam" id="PF06030"/>
    </source>
</evidence>
<gene>
    <name evidence="3" type="ORF">MFLO_13615</name>
</gene>
<evidence type="ECO:0008006" key="5">
    <source>
        <dbReference type="Google" id="ProtNLM"/>
    </source>
</evidence>
<evidence type="ECO:0000313" key="4">
    <source>
        <dbReference type="Proteomes" id="UP000019249"/>
    </source>
</evidence>
<proteinExistence type="predicted"/>
<reference evidence="3 4" key="1">
    <citation type="journal article" date="2014" name="Int. J. Syst. Evol. Microbiol.">
        <title>Listeria floridensis sp. nov., Listeria aquatica sp. nov., Listeria cornellensis sp. nov., Listeria riparia sp. nov. and Listeria grandensis sp. nov., from agricultural and natural environments.</title>
        <authorList>
            <person name="den Bakker H.C."/>
            <person name="Warchocki S."/>
            <person name="Wright E.M."/>
            <person name="Allred A.F."/>
            <person name="Ahlstrom C."/>
            <person name="Manuel C.S."/>
            <person name="Stasiewicz M.J."/>
            <person name="Burrell A."/>
            <person name="Roof S."/>
            <person name="Strawn L."/>
            <person name="Fortes E.D."/>
            <person name="Nightingale K.K."/>
            <person name="Kephart D."/>
            <person name="Wiedmann M."/>
        </authorList>
    </citation>
    <scope>NUCLEOTIDE SEQUENCE [LARGE SCALE GENOMIC DNA]</scope>
    <source>
        <strain evidence="3 4">FSL S10-1187</strain>
    </source>
</reference>